<evidence type="ECO:0000259" key="5">
    <source>
        <dbReference type="PROSITE" id="PS50850"/>
    </source>
</evidence>
<name>A0ABQ6LI58_9RHOB</name>
<evidence type="ECO:0000256" key="4">
    <source>
        <dbReference type="SAM" id="Phobius"/>
    </source>
</evidence>
<dbReference type="PANTHER" id="PTHR11360:SF308">
    <property type="entry name" value="BLL3089 PROTEIN"/>
    <property type="match status" value="1"/>
</dbReference>
<feature type="transmembrane region" description="Helical" evidence="4">
    <location>
        <begin position="83"/>
        <end position="100"/>
    </location>
</feature>
<evidence type="ECO:0000313" key="6">
    <source>
        <dbReference type="EMBL" id="GMG82968.1"/>
    </source>
</evidence>
<feature type="transmembrane region" description="Helical" evidence="4">
    <location>
        <begin position="225"/>
        <end position="245"/>
    </location>
</feature>
<dbReference type="Gene3D" id="1.20.1250.20">
    <property type="entry name" value="MFS general substrate transporter like domains"/>
    <property type="match status" value="2"/>
</dbReference>
<keyword evidence="1 4" id="KW-0812">Transmembrane</keyword>
<dbReference type="PROSITE" id="PS50850">
    <property type="entry name" value="MFS"/>
    <property type="match status" value="1"/>
</dbReference>
<feature type="transmembrane region" description="Helical" evidence="4">
    <location>
        <begin position="265"/>
        <end position="283"/>
    </location>
</feature>
<feature type="transmembrane region" description="Helical" evidence="4">
    <location>
        <begin position="348"/>
        <end position="371"/>
    </location>
</feature>
<dbReference type="Pfam" id="PF07690">
    <property type="entry name" value="MFS_1"/>
    <property type="match status" value="1"/>
</dbReference>
<dbReference type="EMBL" id="BSYI01000014">
    <property type="protein sequence ID" value="GMG82968.1"/>
    <property type="molecule type" value="Genomic_DNA"/>
</dbReference>
<dbReference type="PANTHER" id="PTHR11360">
    <property type="entry name" value="MONOCARBOXYLATE TRANSPORTER"/>
    <property type="match status" value="1"/>
</dbReference>
<feature type="transmembrane region" description="Helical" evidence="4">
    <location>
        <begin position="383"/>
        <end position="400"/>
    </location>
</feature>
<evidence type="ECO:0000256" key="1">
    <source>
        <dbReference type="ARBA" id="ARBA00022692"/>
    </source>
</evidence>
<gene>
    <name evidence="6" type="ORF">LNKW23_21810</name>
</gene>
<dbReference type="RefSeq" id="WP_285671759.1">
    <property type="nucleotide sequence ID" value="NZ_BSYI01000014.1"/>
</dbReference>
<evidence type="ECO:0000256" key="3">
    <source>
        <dbReference type="ARBA" id="ARBA00023136"/>
    </source>
</evidence>
<evidence type="ECO:0000256" key="2">
    <source>
        <dbReference type="ARBA" id="ARBA00022989"/>
    </source>
</evidence>
<dbReference type="InterPro" id="IPR036259">
    <property type="entry name" value="MFS_trans_sf"/>
</dbReference>
<protein>
    <submittedName>
        <fullName evidence="6">MFS transporter</fullName>
    </submittedName>
</protein>
<feature type="transmembrane region" description="Helical" evidence="4">
    <location>
        <begin position="290"/>
        <end position="309"/>
    </location>
</feature>
<proteinExistence type="predicted"/>
<feature type="transmembrane region" description="Helical" evidence="4">
    <location>
        <begin position="315"/>
        <end position="336"/>
    </location>
</feature>
<accession>A0ABQ6LI58</accession>
<dbReference type="InterPro" id="IPR050327">
    <property type="entry name" value="Proton-linked_MCT"/>
</dbReference>
<organism evidence="6 7">
    <name type="scientific">Paralimibaculum aggregatum</name>
    <dbReference type="NCBI Taxonomy" id="3036245"/>
    <lineage>
        <taxon>Bacteria</taxon>
        <taxon>Pseudomonadati</taxon>
        <taxon>Pseudomonadota</taxon>
        <taxon>Alphaproteobacteria</taxon>
        <taxon>Rhodobacterales</taxon>
        <taxon>Paracoccaceae</taxon>
        <taxon>Paralimibaculum</taxon>
    </lineage>
</organism>
<keyword evidence="2 4" id="KW-1133">Transmembrane helix</keyword>
<keyword evidence="7" id="KW-1185">Reference proteome</keyword>
<reference evidence="6 7" key="1">
    <citation type="submission" date="2023-04" db="EMBL/GenBank/DDBJ databases">
        <title>Marinoamorphus aggregata gen. nov., sp. Nov., isolate from tissue of brittle star Ophioplocus japonicus.</title>
        <authorList>
            <person name="Kawano K."/>
            <person name="Sawayama S."/>
            <person name="Nakagawa S."/>
        </authorList>
    </citation>
    <scope>NUCLEOTIDE SEQUENCE [LARGE SCALE GENOMIC DNA]</scope>
    <source>
        <strain evidence="6 7">NKW23</strain>
    </source>
</reference>
<feature type="transmembrane region" description="Helical" evidence="4">
    <location>
        <begin position="16"/>
        <end position="39"/>
    </location>
</feature>
<dbReference type="InterPro" id="IPR011701">
    <property type="entry name" value="MFS"/>
</dbReference>
<dbReference type="InterPro" id="IPR020846">
    <property type="entry name" value="MFS_dom"/>
</dbReference>
<feature type="transmembrane region" description="Helical" evidence="4">
    <location>
        <begin position="141"/>
        <end position="167"/>
    </location>
</feature>
<dbReference type="Proteomes" id="UP001239909">
    <property type="component" value="Unassembled WGS sequence"/>
</dbReference>
<feature type="transmembrane region" description="Helical" evidence="4">
    <location>
        <begin position="106"/>
        <end position="129"/>
    </location>
</feature>
<evidence type="ECO:0000313" key="7">
    <source>
        <dbReference type="Proteomes" id="UP001239909"/>
    </source>
</evidence>
<keyword evidence="3 4" id="KW-0472">Membrane</keyword>
<feature type="domain" description="Major facilitator superfamily (MFS) profile" evidence="5">
    <location>
        <begin position="16"/>
        <end position="404"/>
    </location>
</feature>
<sequence>MRVASLASFYRENLRWLGAGFALSFFSSFGQTFFISLFAGDIRAAYGLSDGGWGALYTAATLCSAAVLFQAGALADRIRLDRLAVTVLLLYALAAIAMATGQGIAVLLVAVFGLRICGQGMMGHISATAMGRWFRAHRGRAVAFAALGFSTGEAVLPSIAVAVASTVGWRETWWIVAALLALGAAPLLGWLLAEARAPQGSGADGGHPGLGGRHWTRPEVMRHRLFWGLVPAVLAPSFIGTVLFFHQVHISEVKGWSLAAMAAGYPVYAGLTITASLTGGALVDRLGPARLLPVFLLPMGAGAMLLGAVEGVGGWLLVLALTGLSQGMAQALWGGLWPELYGTRHLGAVRAMATTAMVFSTAAGPGITGLLIDAGIPFPEQGLALGIAALAICGLGLLLGREIRRLGGR</sequence>
<comment type="caution">
    <text evidence="6">The sequence shown here is derived from an EMBL/GenBank/DDBJ whole genome shotgun (WGS) entry which is preliminary data.</text>
</comment>
<feature type="transmembrane region" description="Helical" evidence="4">
    <location>
        <begin position="173"/>
        <end position="193"/>
    </location>
</feature>
<dbReference type="SUPFAM" id="SSF103473">
    <property type="entry name" value="MFS general substrate transporter"/>
    <property type="match status" value="1"/>
</dbReference>
<feature type="transmembrane region" description="Helical" evidence="4">
    <location>
        <begin position="51"/>
        <end position="71"/>
    </location>
</feature>